<organism evidence="8 9">
    <name type="scientific">Elliptochloris bilobata</name>
    <dbReference type="NCBI Taxonomy" id="381761"/>
    <lineage>
        <taxon>Eukaryota</taxon>
        <taxon>Viridiplantae</taxon>
        <taxon>Chlorophyta</taxon>
        <taxon>core chlorophytes</taxon>
        <taxon>Trebouxiophyceae</taxon>
        <taxon>Trebouxiophyceae incertae sedis</taxon>
        <taxon>Elliptochloris clade</taxon>
        <taxon>Elliptochloris</taxon>
    </lineage>
</organism>
<sequence>MNAAHNANVQPQASTFQPASAPIAPKPWQSEPATCPWPVLRFDDPKEAFQAKSTRQLLQSLAVFQTCACRPFVDNAGWLLPACRRTARPVVDWAVRHTFFKHFCAGECVDSIRPTVAYLAANGIRPILQYAAEDNVRDDAADSTDMAAVAEAAERACDCNLAIFMRSVRDSDNVASTAIVAIKVTALAPPALLERASAALAGMQAPEDRGALSARLQEALAPHLTPAEQASLDKCVRRLDALATAVQAKGNARMMVDAEHSHFQPAIDALALRLQRRHNRAAPVIFNTYQCYLKDTAARLDADIARAAREGWKFGAKAVRGAYLVFERAHAAALGADSPVQDTLEATHANYDRCVERVLRVVADGGGELMVASHNQASVAAAAAAMQRLGLHPATSGVYFGQLLGMADHLSFTLGRSGFRAHKILPYGPVPETLQYLLRRAQENSDFAGGCAKEVRMIRAELGRRWRERWGVARVWPGDAAGGDCQAPAPTLSASQS</sequence>
<name>A0AAW1RKG4_9CHLO</name>
<reference evidence="8 9" key="1">
    <citation type="journal article" date="2024" name="Nat. Commun.">
        <title>Phylogenomics reveals the evolutionary origins of lichenization in chlorophyte algae.</title>
        <authorList>
            <person name="Puginier C."/>
            <person name="Libourel C."/>
            <person name="Otte J."/>
            <person name="Skaloud P."/>
            <person name="Haon M."/>
            <person name="Grisel S."/>
            <person name="Petersen M."/>
            <person name="Berrin J.G."/>
            <person name="Delaux P.M."/>
            <person name="Dal Grande F."/>
            <person name="Keller J."/>
        </authorList>
    </citation>
    <scope>NUCLEOTIDE SEQUENCE [LARGE SCALE GENOMIC DNA]</scope>
    <source>
        <strain evidence="8 9">SAG 245.80</strain>
    </source>
</reference>
<dbReference type="Gene3D" id="3.20.20.220">
    <property type="match status" value="1"/>
</dbReference>
<dbReference type="Pfam" id="PF01619">
    <property type="entry name" value="Pro_dh"/>
    <property type="match status" value="1"/>
</dbReference>
<dbReference type="GO" id="GO:0004657">
    <property type="term" value="F:proline dehydrogenase activity"/>
    <property type="evidence" value="ECO:0007669"/>
    <property type="project" value="UniProtKB-EC"/>
</dbReference>
<feature type="compositionally biased region" description="Polar residues" evidence="6">
    <location>
        <begin position="1"/>
        <end position="18"/>
    </location>
</feature>
<evidence type="ECO:0000256" key="6">
    <source>
        <dbReference type="SAM" id="MobiDB-lite"/>
    </source>
</evidence>
<evidence type="ECO:0000256" key="4">
    <source>
        <dbReference type="ARBA" id="ARBA00023062"/>
    </source>
</evidence>
<comment type="cofactor">
    <cofactor evidence="5">
        <name>FAD</name>
        <dbReference type="ChEBI" id="CHEBI:57692"/>
    </cofactor>
</comment>
<dbReference type="EMBL" id="JALJOU010000033">
    <property type="protein sequence ID" value="KAK9834130.1"/>
    <property type="molecule type" value="Genomic_DNA"/>
</dbReference>
<evidence type="ECO:0000256" key="5">
    <source>
        <dbReference type="RuleBase" id="RU364054"/>
    </source>
</evidence>
<dbReference type="InterPro" id="IPR015659">
    <property type="entry name" value="Proline_oxidase"/>
</dbReference>
<dbReference type="GO" id="GO:0071949">
    <property type="term" value="F:FAD binding"/>
    <property type="evidence" value="ECO:0007669"/>
    <property type="project" value="TreeGrafter"/>
</dbReference>
<keyword evidence="5" id="KW-0274">FAD</keyword>
<feature type="region of interest" description="Disordered" evidence="6">
    <location>
        <begin position="1"/>
        <end position="23"/>
    </location>
</feature>
<comment type="catalytic activity">
    <reaction evidence="5">
        <text>L-proline + a quinone = (S)-1-pyrroline-5-carboxylate + a quinol + H(+)</text>
        <dbReference type="Rhea" id="RHEA:23784"/>
        <dbReference type="ChEBI" id="CHEBI:15378"/>
        <dbReference type="ChEBI" id="CHEBI:17388"/>
        <dbReference type="ChEBI" id="CHEBI:24646"/>
        <dbReference type="ChEBI" id="CHEBI:60039"/>
        <dbReference type="ChEBI" id="CHEBI:132124"/>
        <dbReference type="EC" id="1.5.5.2"/>
    </reaction>
</comment>
<dbReference type="PANTHER" id="PTHR13914:SF0">
    <property type="entry name" value="PROLINE DEHYDROGENASE 1, MITOCHONDRIAL"/>
    <property type="match status" value="1"/>
</dbReference>
<dbReference type="GO" id="GO:0010133">
    <property type="term" value="P:L-proline catabolic process to L-glutamate"/>
    <property type="evidence" value="ECO:0007669"/>
    <property type="project" value="TreeGrafter"/>
</dbReference>
<keyword evidence="9" id="KW-1185">Reference proteome</keyword>
<dbReference type="InterPro" id="IPR029041">
    <property type="entry name" value="FAD-linked_oxidoreductase-like"/>
</dbReference>
<comment type="function">
    <text evidence="5">Converts proline to delta-1-pyrroline-5-carboxylate.</text>
</comment>
<evidence type="ECO:0000313" key="9">
    <source>
        <dbReference type="Proteomes" id="UP001445335"/>
    </source>
</evidence>
<accession>A0AAW1RKG4</accession>
<proteinExistence type="inferred from homology"/>
<evidence type="ECO:0000259" key="7">
    <source>
        <dbReference type="Pfam" id="PF01619"/>
    </source>
</evidence>
<feature type="domain" description="Proline dehydrogenase" evidence="7">
    <location>
        <begin position="115"/>
        <end position="447"/>
    </location>
</feature>
<dbReference type="AlphaFoldDB" id="A0AAW1RKG4"/>
<evidence type="ECO:0000313" key="8">
    <source>
        <dbReference type="EMBL" id="KAK9834130.1"/>
    </source>
</evidence>
<dbReference type="EC" id="1.5.5.2" evidence="2 5"/>
<evidence type="ECO:0000256" key="2">
    <source>
        <dbReference type="ARBA" id="ARBA00012695"/>
    </source>
</evidence>
<dbReference type="SUPFAM" id="SSF51730">
    <property type="entry name" value="FAD-linked oxidoreductase"/>
    <property type="match status" value="1"/>
</dbReference>
<comment type="caution">
    <text evidence="8">The sequence shown here is derived from an EMBL/GenBank/DDBJ whole genome shotgun (WGS) entry which is preliminary data.</text>
</comment>
<dbReference type="InterPro" id="IPR002872">
    <property type="entry name" value="Proline_DH_dom"/>
</dbReference>
<keyword evidence="4 5" id="KW-0642">Proline metabolism</keyword>
<gene>
    <name evidence="8" type="ORF">WJX81_000815</name>
</gene>
<dbReference type="GO" id="GO:0005739">
    <property type="term" value="C:mitochondrion"/>
    <property type="evidence" value="ECO:0007669"/>
    <property type="project" value="TreeGrafter"/>
</dbReference>
<protein>
    <recommendedName>
        <fullName evidence="2 5">Proline dehydrogenase</fullName>
        <ecNumber evidence="2 5">1.5.5.2</ecNumber>
    </recommendedName>
</protein>
<evidence type="ECO:0000256" key="3">
    <source>
        <dbReference type="ARBA" id="ARBA00023002"/>
    </source>
</evidence>
<evidence type="ECO:0000256" key="1">
    <source>
        <dbReference type="ARBA" id="ARBA00005869"/>
    </source>
</evidence>
<dbReference type="PANTHER" id="PTHR13914">
    <property type="entry name" value="PROLINE OXIDASE"/>
    <property type="match status" value="1"/>
</dbReference>
<keyword evidence="3 5" id="KW-0560">Oxidoreductase</keyword>
<comment type="similarity">
    <text evidence="1 5">Belongs to the proline oxidase family.</text>
</comment>
<keyword evidence="5" id="KW-0285">Flavoprotein</keyword>
<dbReference type="Proteomes" id="UP001445335">
    <property type="component" value="Unassembled WGS sequence"/>
</dbReference>